<sequence length="369" mass="42547">MLLLVCSGFSYAQKKATVESLKQAFEGKFYIGTALNLNQIWERDPAADKLIKSQFNSIVAENSMKSMHLQPQEGKFNFKDADKFVAYGEANNMFLIGHTLIWHSQAPSWFFKNEKGEEVSKEVLIERMRNHITAVVSRYKGRIKGWDVVNEAILDDGSWRKSKFYNIIGEEFIELAFKFAHAADPDAELYYNDYSMALEGRRNSVVKMIKNLKSKGIKISAIGMQGHLSLDFPKVEEFEKSILAFAAEGVKVMITEMDITVLPMPNRNIGAQVESNFAYKKEMNPYEDGLPKDKQTIFEKRYLDFFKLFLKHEDKISRVTVWGVTDADSWRNNWPMPGRTDYALLFDRQYNAKPVVKQIYRFGSSKKKP</sequence>
<dbReference type="InterPro" id="IPR001000">
    <property type="entry name" value="GH10_dom"/>
</dbReference>
<dbReference type="Proteomes" id="UP000000310">
    <property type="component" value="Chromosome"/>
</dbReference>
<dbReference type="GO" id="GO:0000272">
    <property type="term" value="P:polysaccharide catabolic process"/>
    <property type="evidence" value="ECO:0007669"/>
    <property type="project" value="UniProtKB-KW"/>
</dbReference>
<dbReference type="Gene3D" id="3.20.20.80">
    <property type="entry name" value="Glycosidases"/>
    <property type="match status" value="1"/>
</dbReference>
<gene>
    <name evidence="7" type="ordered locus">Pedsa_2584</name>
</gene>
<comment type="similarity">
    <text evidence="5">Belongs to the glycosyl hydrolase 10 (cellulase F) family.</text>
</comment>
<dbReference type="PRINTS" id="PR00134">
    <property type="entry name" value="GLHYDRLASE10"/>
</dbReference>
<accession>F0S5G3</accession>
<dbReference type="GO" id="GO:0031176">
    <property type="term" value="F:endo-1,4-beta-xylanase activity"/>
    <property type="evidence" value="ECO:0007669"/>
    <property type="project" value="UniProtKB-EC"/>
</dbReference>
<proteinExistence type="inferred from homology"/>
<reference evidence="8" key="2">
    <citation type="submission" date="2011-02" db="EMBL/GenBank/DDBJ databases">
        <title>The complete genome of Pedobacter saltans DSM 12145.</title>
        <authorList>
            <consortium name="US DOE Joint Genome Institute (JGI-PGF)"/>
            <person name="Lucas S."/>
            <person name="Copeland A."/>
            <person name="Lapidus A."/>
            <person name="Bruce D."/>
            <person name="Goodwin L."/>
            <person name="Pitluck S."/>
            <person name="Kyrpides N."/>
            <person name="Mavromatis K."/>
            <person name="Pagani I."/>
            <person name="Ivanova N."/>
            <person name="Ovchinnikova G."/>
            <person name="Lu M."/>
            <person name="Detter J.C."/>
            <person name="Han C."/>
            <person name="Land M."/>
            <person name="Hauser L."/>
            <person name="Markowitz V."/>
            <person name="Cheng J.-F."/>
            <person name="Hugenholtz P."/>
            <person name="Woyke T."/>
            <person name="Wu D."/>
            <person name="Tindall B."/>
            <person name="Pomrenke H.G."/>
            <person name="Brambilla E."/>
            <person name="Klenk H.-P."/>
            <person name="Eisen J.A."/>
        </authorList>
    </citation>
    <scope>NUCLEOTIDE SEQUENCE [LARGE SCALE GENOMIC DNA]</scope>
    <source>
        <strain evidence="8">ATCC 51119 / DSM 12145 / JCM 21818 / LMG 10337 / NBRC 100064 / NCIMB 13643</strain>
    </source>
</reference>
<reference evidence="7 8" key="1">
    <citation type="journal article" date="2011" name="Stand. Genomic Sci.">
        <title>Complete genome sequence of the gliding, heparinolytic Pedobacter saltans type strain (113).</title>
        <authorList>
            <person name="Liolios K."/>
            <person name="Sikorski J."/>
            <person name="Lu M."/>
            <person name="Nolan M."/>
            <person name="Lapidus A."/>
            <person name="Lucas S."/>
            <person name="Hammon N."/>
            <person name="Deshpande S."/>
            <person name="Cheng J.F."/>
            <person name="Tapia R."/>
            <person name="Han C."/>
            <person name="Goodwin L."/>
            <person name="Pitluck S."/>
            <person name="Huntemann M."/>
            <person name="Ivanova N."/>
            <person name="Pagani I."/>
            <person name="Mavromatis K."/>
            <person name="Ovchinikova G."/>
            <person name="Pati A."/>
            <person name="Chen A."/>
            <person name="Palaniappan K."/>
            <person name="Land M."/>
            <person name="Hauser L."/>
            <person name="Brambilla E.M."/>
            <person name="Kotsyurbenko O."/>
            <person name="Rohde M."/>
            <person name="Tindall B.J."/>
            <person name="Abt B."/>
            <person name="Goker M."/>
            <person name="Detter J.C."/>
            <person name="Woyke T."/>
            <person name="Bristow J."/>
            <person name="Eisen J.A."/>
            <person name="Markowitz V."/>
            <person name="Hugenholtz P."/>
            <person name="Klenk H.P."/>
            <person name="Kyrpides N.C."/>
        </authorList>
    </citation>
    <scope>NUCLEOTIDE SEQUENCE [LARGE SCALE GENOMIC DNA]</scope>
    <source>
        <strain evidence="8">ATCC 51119 / DSM 12145 / JCM 21818 / LMG 10337 / NBRC 100064 / NCIMB 13643</strain>
    </source>
</reference>
<dbReference type="EC" id="3.2.1.8" evidence="5"/>
<comment type="catalytic activity">
    <reaction evidence="5">
        <text>Endohydrolysis of (1-&gt;4)-beta-D-xylosidic linkages in xylans.</text>
        <dbReference type="EC" id="3.2.1.8"/>
    </reaction>
</comment>
<keyword evidence="8" id="KW-1185">Reference proteome</keyword>
<evidence type="ECO:0000313" key="7">
    <source>
        <dbReference type="EMBL" id="ADY53127.1"/>
    </source>
</evidence>
<dbReference type="Pfam" id="PF00331">
    <property type="entry name" value="Glyco_hydro_10"/>
    <property type="match status" value="1"/>
</dbReference>
<dbReference type="PROSITE" id="PS51760">
    <property type="entry name" value="GH10_2"/>
    <property type="match status" value="1"/>
</dbReference>
<dbReference type="eggNOG" id="COG3693">
    <property type="taxonomic scope" value="Bacteria"/>
</dbReference>
<dbReference type="SUPFAM" id="SSF51445">
    <property type="entry name" value="(Trans)glycosidases"/>
    <property type="match status" value="1"/>
</dbReference>
<evidence type="ECO:0000256" key="5">
    <source>
        <dbReference type="RuleBase" id="RU361174"/>
    </source>
</evidence>
<evidence type="ECO:0000256" key="3">
    <source>
        <dbReference type="ARBA" id="ARBA00023295"/>
    </source>
</evidence>
<dbReference type="PANTHER" id="PTHR31490:SF90">
    <property type="entry name" value="ENDO-1,4-BETA-XYLANASE A"/>
    <property type="match status" value="1"/>
</dbReference>
<keyword evidence="3 5" id="KW-0326">Glycosidase</keyword>
<keyword evidence="1 5" id="KW-0378">Hydrolase</keyword>
<evidence type="ECO:0000313" key="8">
    <source>
        <dbReference type="Proteomes" id="UP000000310"/>
    </source>
</evidence>
<dbReference type="PANTHER" id="PTHR31490">
    <property type="entry name" value="GLYCOSYL HYDROLASE"/>
    <property type="match status" value="1"/>
</dbReference>
<name>F0S5G3_PSESL</name>
<keyword evidence="4 5" id="KW-0624">Polysaccharide degradation</keyword>
<dbReference type="KEGG" id="psn:Pedsa_2584"/>
<organism evidence="7 8">
    <name type="scientific">Pseudopedobacter saltans (strain ATCC 51119 / DSM 12145 / JCM 21818 / CCUG 39354 / LMG 10337 / NBRC 100064 / NCIMB 13643)</name>
    <name type="common">Pedobacter saltans</name>
    <dbReference type="NCBI Taxonomy" id="762903"/>
    <lineage>
        <taxon>Bacteria</taxon>
        <taxon>Pseudomonadati</taxon>
        <taxon>Bacteroidota</taxon>
        <taxon>Sphingobacteriia</taxon>
        <taxon>Sphingobacteriales</taxon>
        <taxon>Sphingobacteriaceae</taxon>
        <taxon>Pseudopedobacter</taxon>
    </lineage>
</organism>
<dbReference type="EMBL" id="CP002545">
    <property type="protein sequence ID" value="ADY53127.1"/>
    <property type="molecule type" value="Genomic_DNA"/>
</dbReference>
<feature type="domain" description="GH10" evidence="6">
    <location>
        <begin position="15"/>
        <end position="362"/>
    </location>
</feature>
<dbReference type="HOGENOM" id="CLU_020161_6_1_10"/>
<evidence type="ECO:0000256" key="2">
    <source>
        <dbReference type="ARBA" id="ARBA00023277"/>
    </source>
</evidence>
<keyword evidence="2 5" id="KW-0119">Carbohydrate metabolism</keyword>
<evidence type="ECO:0000256" key="1">
    <source>
        <dbReference type="ARBA" id="ARBA00022801"/>
    </source>
</evidence>
<evidence type="ECO:0000256" key="4">
    <source>
        <dbReference type="ARBA" id="ARBA00023326"/>
    </source>
</evidence>
<dbReference type="InterPro" id="IPR017853">
    <property type="entry name" value="GH"/>
</dbReference>
<evidence type="ECO:0000259" key="6">
    <source>
        <dbReference type="PROSITE" id="PS51760"/>
    </source>
</evidence>
<dbReference type="InterPro" id="IPR044846">
    <property type="entry name" value="GH10"/>
</dbReference>
<dbReference type="STRING" id="762903.Pedsa_2584"/>
<dbReference type="SMART" id="SM00633">
    <property type="entry name" value="Glyco_10"/>
    <property type="match status" value="1"/>
</dbReference>
<dbReference type="AlphaFoldDB" id="F0S5G3"/>
<protein>
    <recommendedName>
        <fullName evidence="5">Beta-xylanase</fullName>
        <ecNumber evidence="5">3.2.1.8</ecNumber>
    </recommendedName>
</protein>